<dbReference type="SUPFAM" id="SSF52096">
    <property type="entry name" value="ClpP/crotonase"/>
    <property type="match status" value="1"/>
</dbReference>
<comment type="caution">
    <text evidence="2">The sequence shown here is derived from an EMBL/GenBank/DDBJ whole genome shotgun (WGS) entry which is preliminary data.</text>
</comment>
<dbReference type="InterPro" id="IPR001753">
    <property type="entry name" value="Enoyl-CoA_hydra/iso"/>
</dbReference>
<dbReference type="KEGG" id="npn:JI59_21515"/>
<dbReference type="AlphaFoldDB" id="G6EGG6"/>
<dbReference type="RefSeq" id="WP_007014408.1">
    <property type="nucleotide sequence ID" value="NZ_AGFM01000055.1"/>
</dbReference>
<dbReference type="Pfam" id="PF00378">
    <property type="entry name" value="ECH_1"/>
    <property type="match status" value="1"/>
</dbReference>
<organism evidence="2 3">
    <name type="scientific">Novosphingobium pentaromativorans US6-1</name>
    <dbReference type="NCBI Taxonomy" id="1088721"/>
    <lineage>
        <taxon>Bacteria</taxon>
        <taxon>Pseudomonadati</taxon>
        <taxon>Pseudomonadota</taxon>
        <taxon>Alphaproteobacteria</taxon>
        <taxon>Sphingomonadales</taxon>
        <taxon>Sphingomonadaceae</taxon>
        <taxon>Novosphingobium</taxon>
    </lineage>
</organism>
<evidence type="ECO:0000256" key="1">
    <source>
        <dbReference type="ARBA" id="ARBA00005254"/>
    </source>
</evidence>
<accession>G6EGG6</accession>
<dbReference type="eggNOG" id="COG1024">
    <property type="taxonomic scope" value="Bacteria"/>
</dbReference>
<evidence type="ECO:0008006" key="4">
    <source>
        <dbReference type="Google" id="ProtNLM"/>
    </source>
</evidence>
<proteinExistence type="inferred from homology"/>
<dbReference type="EMBL" id="AGFM01000055">
    <property type="protein sequence ID" value="EHJ59617.1"/>
    <property type="molecule type" value="Genomic_DNA"/>
</dbReference>
<keyword evidence="3" id="KW-1185">Reference proteome</keyword>
<protein>
    <recommendedName>
        <fullName evidence="4">Enoyl-CoA hydratase/isomerase</fullName>
    </recommendedName>
</protein>
<dbReference type="CDD" id="cd06558">
    <property type="entry name" value="crotonase-like"/>
    <property type="match status" value="1"/>
</dbReference>
<dbReference type="GO" id="GO:0003824">
    <property type="term" value="F:catalytic activity"/>
    <property type="evidence" value="ECO:0007669"/>
    <property type="project" value="UniProtKB-ARBA"/>
</dbReference>
<dbReference type="Proteomes" id="UP000004030">
    <property type="component" value="Unassembled WGS sequence"/>
</dbReference>
<dbReference type="InterPro" id="IPR029045">
    <property type="entry name" value="ClpP/crotonase-like_dom_sf"/>
</dbReference>
<dbReference type="PATRIC" id="fig|1088721.3.peg.3454"/>
<dbReference type="PANTHER" id="PTHR43802">
    <property type="entry name" value="ENOYL-COA HYDRATASE"/>
    <property type="match status" value="1"/>
</dbReference>
<comment type="similarity">
    <text evidence="1">Belongs to the enoyl-CoA hydratase/isomerase family.</text>
</comment>
<dbReference type="Gene3D" id="3.90.226.10">
    <property type="entry name" value="2-enoyl-CoA Hydratase, Chain A, domain 1"/>
    <property type="match status" value="1"/>
</dbReference>
<sequence length="256" mass="28704">MAKVMVNLDAYCDKYENIRFERRDGILLMQLHTDGKEFANSATSHTELVDAFNNVGADHDNRIVILTGTGSAFGNRMNDADPGADGTAVARLHYEGRRIMQSVLDVEAPMIAAINGPLTHLPPFALTCDITLCSEDAVFSDYVHFVLHGVVPGDGVQTVWPYLLGPNRARYFLLTGQELSAREAHDLGVVNEVLPRDRLLARAWALAEELNRRPHAALRYTRLTLTQRYRRMMLEDTALGYGLEWLGVKTNEPFQY</sequence>
<reference evidence="2 3" key="1">
    <citation type="journal article" date="2012" name="J. Bacteriol.">
        <title>Genome sequence of benzo(a)pyrene-degrading bacterium Novosphingobium pentaromativorans US6-1.</title>
        <authorList>
            <person name="Luo Y.R."/>
            <person name="Kang S.G."/>
            <person name="Kim S.J."/>
            <person name="Kim M.R."/>
            <person name="Li N."/>
            <person name="Lee J.H."/>
            <person name="Kwon K.K."/>
        </authorList>
    </citation>
    <scope>NUCLEOTIDE SEQUENCE [LARGE SCALE GENOMIC DNA]</scope>
    <source>
        <strain evidence="2 3">US6-1</strain>
    </source>
</reference>
<evidence type="ECO:0000313" key="3">
    <source>
        <dbReference type="Proteomes" id="UP000004030"/>
    </source>
</evidence>
<gene>
    <name evidence="2" type="ORF">NSU_3500</name>
</gene>
<name>G6EGG6_9SPHN</name>
<evidence type="ECO:0000313" key="2">
    <source>
        <dbReference type="EMBL" id="EHJ59617.1"/>
    </source>
</evidence>
<dbReference type="PANTHER" id="PTHR43802:SF1">
    <property type="entry name" value="IP11341P-RELATED"/>
    <property type="match status" value="1"/>
</dbReference>